<dbReference type="CDD" id="cd16016">
    <property type="entry name" value="AP-SPAP"/>
    <property type="match status" value="1"/>
</dbReference>
<evidence type="ECO:0000313" key="6">
    <source>
        <dbReference type="Proteomes" id="UP000500961"/>
    </source>
</evidence>
<sequence length="549" mass="61520">MRLFSLYSLLLFLLINSSSQAQINRSIPSEKPKLIIEIVVSQMRFDYLNRYWNKFSDNGFKRLVNDGTYCRNARYNYLLTQPYPGLATISTGSNPSVHGIISDKWFSRYSGEEINAVYEEKVSTIGGSYFSGKYSAKNLVTSTFGDELRLSNPHSKVISIALDAGSAILLAGHSANGIFWFDTEKGLWVSSSYFTETLPAWVDTFNTKGFSKLYTEREWKALQPIENYEEADTASVKSEEKKKTLLEKLKGMVNGVIGNPKPKTDFSSLLESPYGNLLTKDLAIAAIAGEDLGADEHTDLLCVTFSANRNIGGKFGPHSIEMEDTYLRLDKEMEHFLNFIDATVGLQNCLVVLTSDQGVASTPDYLEKSKIPGGYFDPQKAMILLKTYLNAVYGQGNWVVGYHDKQIYLNRKLIEDSNLKLEDVQQRVSDFMLEFSGVANSTTAHNLQNGQFANGIMVKFQNSFNQRRSGDVVINLEPGWVERNGHVTSANSPYDYDAHVPLIFYGWKIKRKSVLEPVYMNNIAPTLSLLLGITWPNGSTGVPIKQILE</sequence>
<dbReference type="PANTHER" id="PTHR10151">
    <property type="entry name" value="ECTONUCLEOTIDE PYROPHOSPHATASE/PHOSPHODIESTERASE"/>
    <property type="match status" value="1"/>
</dbReference>
<dbReference type="AlphaFoldDB" id="A0A7D3XJW0"/>
<evidence type="ECO:0000256" key="4">
    <source>
        <dbReference type="SAM" id="SignalP"/>
    </source>
</evidence>
<dbReference type="KEGG" id="ttz:FHG85_02995"/>
<keyword evidence="3 4" id="KW-0732">Signal</keyword>
<dbReference type="PIRSF" id="PIRSF031924">
    <property type="entry name" value="Pi-irrepressible_AP"/>
    <property type="match status" value="1"/>
</dbReference>
<proteinExistence type="predicted"/>
<dbReference type="InterPro" id="IPR002591">
    <property type="entry name" value="Phosphodiest/P_Trfase"/>
</dbReference>
<evidence type="ECO:0000256" key="2">
    <source>
        <dbReference type="ARBA" id="ARBA00022723"/>
    </source>
</evidence>
<dbReference type="Pfam" id="PF01663">
    <property type="entry name" value="Phosphodiest"/>
    <property type="match status" value="1"/>
</dbReference>
<dbReference type="Proteomes" id="UP000500961">
    <property type="component" value="Chromosome"/>
</dbReference>
<dbReference type="EMBL" id="CP041345">
    <property type="protein sequence ID" value="QKG79270.1"/>
    <property type="molecule type" value="Genomic_DNA"/>
</dbReference>
<reference evidence="5 6" key="1">
    <citation type="submission" date="2019-07" db="EMBL/GenBank/DDBJ databases">
        <title>Thalassofilum flectens gen. nov., sp. nov., a novel moderate thermophilic anaerobe from a shallow sea hot spring in Kunashir Island (Russia), representing a new family in the order Bacteroidales, and proposal of Thalassofilacea fam. nov.</title>
        <authorList>
            <person name="Kochetkova T.V."/>
            <person name="Podosokorskaya O.A."/>
            <person name="Novikov A."/>
            <person name="Elcheninov A.G."/>
            <person name="Toshchakov S.V."/>
            <person name="Kublanov I.V."/>
        </authorList>
    </citation>
    <scope>NUCLEOTIDE SEQUENCE [LARGE SCALE GENOMIC DNA]</scope>
    <source>
        <strain evidence="5 6">38-H</strain>
    </source>
</reference>
<feature type="signal peptide" evidence="4">
    <location>
        <begin position="1"/>
        <end position="21"/>
    </location>
</feature>
<accession>A0A7D3XJW0</accession>
<evidence type="ECO:0000256" key="3">
    <source>
        <dbReference type="ARBA" id="ARBA00022729"/>
    </source>
</evidence>
<dbReference type="PANTHER" id="PTHR10151:SF120">
    <property type="entry name" value="BIS(5'-ADENOSYL)-TRIPHOSPHATASE"/>
    <property type="match status" value="1"/>
</dbReference>
<evidence type="ECO:0000256" key="1">
    <source>
        <dbReference type="ARBA" id="ARBA00022553"/>
    </source>
</evidence>
<protein>
    <submittedName>
        <fullName evidence="5">Alkaline phosphatase family protein</fullName>
    </submittedName>
</protein>
<keyword evidence="6" id="KW-1185">Reference proteome</keyword>
<dbReference type="GO" id="GO:0046872">
    <property type="term" value="F:metal ion binding"/>
    <property type="evidence" value="ECO:0007669"/>
    <property type="project" value="UniProtKB-KW"/>
</dbReference>
<keyword evidence="1" id="KW-0597">Phosphoprotein</keyword>
<dbReference type="SUPFAM" id="SSF53649">
    <property type="entry name" value="Alkaline phosphatase-like"/>
    <property type="match status" value="1"/>
</dbReference>
<dbReference type="Gene3D" id="3.30.1360.150">
    <property type="match status" value="1"/>
</dbReference>
<evidence type="ECO:0000313" key="5">
    <source>
        <dbReference type="EMBL" id="QKG79270.1"/>
    </source>
</evidence>
<feature type="chain" id="PRO_5029826482" evidence="4">
    <location>
        <begin position="22"/>
        <end position="549"/>
    </location>
</feature>
<dbReference type="InterPro" id="IPR026263">
    <property type="entry name" value="Alkaline_phosphatase_prok"/>
</dbReference>
<dbReference type="GO" id="GO:0004035">
    <property type="term" value="F:alkaline phosphatase activity"/>
    <property type="evidence" value="ECO:0007669"/>
    <property type="project" value="InterPro"/>
</dbReference>
<gene>
    <name evidence="5" type="ORF">FHG85_02995</name>
</gene>
<dbReference type="InterPro" id="IPR017850">
    <property type="entry name" value="Alkaline_phosphatase_core_sf"/>
</dbReference>
<keyword evidence="2" id="KW-0479">Metal-binding</keyword>
<organism evidence="5 6">
    <name type="scientific">Tenuifilum thalassicum</name>
    <dbReference type="NCBI Taxonomy" id="2590900"/>
    <lineage>
        <taxon>Bacteria</taxon>
        <taxon>Pseudomonadati</taxon>
        <taxon>Bacteroidota</taxon>
        <taxon>Bacteroidia</taxon>
        <taxon>Bacteroidales</taxon>
        <taxon>Tenuifilaceae</taxon>
        <taxon>Tenuifilum</taxon>
    </lineage>
</organism>
<dbReference type="RefSeq" id="WP_173072870.1">
    <property type="nucleotide sequence ID" value="NZ_CP041345.1"/>
</dbReference>
<name>A0A7D3XJW0_9BACT</name>
<dbReference type="Gene3D" id="3.40.720.10">
    <property type="entry name" value="Alkaline Phosphatase, subunit A"/>
    <property type="match status" value="1"/>
</dbReference>